<feature type="non-terminal residue" evidence="1">
    <location>
        <position position="1"/>
    </location>
</feature>
<evidence type="ECO:0000313" key="1">
    <source>
        <dbReference type="EMBL" id="GAI70297.1"/>
    </source>
</evidence>
<sequence>GLNSPFRYNREGKLHIEYVRDHGYYDDLPWEKLLEARAGRY</sequence>
<organism evidence="1">
    <name type="scientific">marine sediment metagenome</name>
    <dbReference type="NCBI Taxonomy" id="412755"/>
    <lineage>
        <taxon>unclassified sequences</taxon>
        <taxon>metagenomes</taxon>
        <taxon>ecological metagenomes</taxon>
    </lineage>
</organism>
<comment type="caution">
    <text evidence="1">The sequence shown here is derived from an EMBL/GenBank/DDBJ whole genome shotgun (WGS) entry which is preliminary data.</text>
</comment>
<gene>
    <name evidence="1" type="ORF">S06H3_65582</name>
</gene>
<proteinExistence type="predicted"/>
<name>X1QP20_9ZZZZ</name>
<dbReference type="EMBL" id="BARV01044227">
    <property type="protein sequence ID" value="GAI70297.1"/>
    <property type="molecule type" value="Genomic_DNA"/>
</dbReference>
<accession>X1QP20</accession>
<reference evidence="1" key="1">
    <citation type="journal article" date="2014" name="Front. Microbiol.">
        <title>High frequency of phylogenetically diverse reductive dehalogenase-homologous genes in deep subseafloor sedimentary metagenomes.</title>
        <authorList>
            <person name="Kawai M."/>
            <person name="Futagami T."/>
            <person name="Toyoda A."/>
            <person name="Takaki Y."/>
            <person name="Nishi S."/>
            <person name="Hori S."/>
            <person name="Arai W."/>
            <person name="Tsubouchi T."/>
            <person name="Morono Y."/>
            <person name="Uchiyama I."/>
            <person name="Ito T."/>
            <person name="Fujiyama A."/>
            <person name="Inagaki F."/>
            <person name="Takami H."/>
        </authorList>
    </citation>
    <scope>NUCLEOTIDE SEQUENCE</scope>
    <source>
        <strain evidence="1">Expedition CK06-06</strain>
    </source>
</reference>
<protein>
    <submittedName>
        <fullName evidence="1">Uncharacterized protein</fullName>
    </submittedName>
</protein>
<dbReference type="AlphaFoldDB" id="X1QP20"/>